<feature type="chain" id="PRO_5045460595" evidence="14">
    <location>
        <begin position="43"/>
        <end position="456"/>
    </location>
</feature>
<comment type="cofactor">
    <cofactor evidence="1">
        <name>heme c</name>
        <dbReference type="ChEBI" id="CHEBI:61717"/>
    </cofactor>
</comment>
<keyword evidence="5 13" id="KW-0349">Heme</keyword>
<keyword evidence="4" id="KW-1003">Cell membrane</keyword>
<reference evidence="16 17" key="1">
    <citation type="journal article" date="2020" name="Int. J. Syst. Evol. Microbiol.">
        <title>Novel acetic acid bacteria from cider fermentations: Acetobacter conturbans sp. nov. and Acetobacter fallax sp. nov.</title>
        <authorList>
            <person name="Sombolestani A.S."/>
            <person name="Cleenwerck I."/>
            <person name="Cnockaert M."/>
            <person name="Borremans W."/>
            <person name="Wieme A.D."/>
            <person name="De Vuyst L."/>
            <person name="Vandamme P."/>
        </authorList>
    </citation>
    <scope>NUCLEOTIDE SEQUENCE [LARGE SCALE GENOMIC DNA]</scope>
    <source>
        <strain evidence="16 17">LMG 30640</strain>
    </source>
</reference>
<keyword evidence="3" id="KW-0813">Transport</keyword>
<evidence type="ECO:0000256" key="2">
    <source>
        <dbReference type="ARBA" id="ARBA00004236"/>
    </source>
</evidence>
<dbReference type="Proteomes" id="UP000635278">
    <property type="component" value="Unassembled WGS sequence"/>
</dbReference>
<evidence type="ECO:0000313" key="16">
    <source>
        <dbReference type="EMBL" id="NHN84965.1"/>
    </source>
</evidence>
<dbReference type="SUPFAM" id="SSF46626">
    <property type="entry name" value="Cytochrome c"/>
    <property type="match status" value="3"/>
</dbReference>
<evidence type="ECO:0000259" key="15">
    <source>
        <dbReference type="PROSITE" id="PS51007"/>
    </source>
</evidence>
<evidence type="ECO:0000256" key="1">
    <source>
        <dbReference type="ARBA" id="ARBA00001926"/>
    </source>
</evidence>
<keyword evidence="9" id="KW-0677">Repeat</keyword>
<evidence type="ECO:0000256" key="12">
    <source>
        <dbReference type="ARBA" id="ARBA00023136"/>
    </source>
</evidence>
<comment type="subcellular location">
    <subcellularLocation>
        <location evidence="2">Cell membrane</location>
    </subcellularLocation>
</comment>
<dbReference type="PANTHER" id="PTHR35008:SF8">
    <property type="entry name" value="ALCOHOL DEHYDROGENASE CYTOCHROME C SUBUNIT"/>
    <property type="match status" value="1"/>
</dbReference>
<protein>
    <submittedName>
        <fullName evidence="16">C-type cytochrome</fullName>
    </submittedName>
</protein>
<feature type="domain" description="Cytochrome c" evidence="15">
    <location>
        <begin position="335"/>
        <end position="425"/>
    </location>
</feature>
<evidence type="ECO:0000256" key="3">
    <source>
        <dbReference type="ARBA" id="ARBA00022448"/>
    </source>
</evidence>
<evidence type="ECO:0000256" key="11">
    <source>
        <dbReference type="ARBA" id="ARBA00023004"/>
    </source>
</evidence>
<dbReference type="InterPro" id="IPR051459">
    <property type="entry name" value="Cytochrome_c-type_DH"/>
</dbReference>
<dbReference type="InterPro" id="IPR008168">
    <property type="entry name" value="Cyt_C_IC"/>
</dbReference>
<organism evidence="16 17">
    <name type="scientific">Acetobacter musti</name>
    <dbReference type="NCBI Taxonomy" id="864732"/>
    <lineage>
        <taxon>Bacteria</taxon>
        <taxon>Pseudomonadati</taxon>
        <taxon>Pseudomonadota</taxon>
        <taxon>Alphaproteobacteria</taxon>
        <taxon>Acetobacterales</taxon>
        <taxon>Acetobacteraceae</taxon>
        <taxon>Acetobacter</taxon>
    </lineage>
</organism>
<keyword evidence="11 13" id="KW-0408">Iron</keyword>
<evidence type="ECO:0000256" key="8">
    <source>
        <dbReference type="ARBA" id="ARBA00022729"/>
    </source>
</evidence>
<evidence type="ECO:0000256" key="6">
    <source>
        <dbReference type="ARBA" id="ARBA00022660"/>
    </source>
</evidence>
<dbReference type="PRINTS" id="PR00605">
    <property type="entry name" value="CYTCHROMECIC"/>
</dbReference>
<evidence type="ECO:0000256" key="10">
    <source>
        <dbReference type="ARBA" id="ARBA00022982"/>
    </source>
</evidence>
<keyword evidence="8 14" id="KW-0732">Signal</keyword>
<accession>A0ABX0JSP4</accession>
<dbReference type="Pfam" id="PF00034">
    <property type="entry name" value="Cytochrom_C"/>
    <property type="match status" value="1"/>
</dbReference>
<keyword evidence="17" id="KW-1185">Reference proteome</keyword>
<gene>
    <name evidence="16" type="ORF">GOB93_09965</name>
</gene>
<dbReference type="RefSeq" id="WP_173583356.1">
    <property type="nucleotide sequence ID" value="NZ_WOTB01000011.1"/>
</dbReference>
<dbReference type="InterPro" id="IPR009056">
    <property type="entry name" value="Cyt_c-like_dom"/>
</dbReference>
<dbReference type="Gene3D" id="1.10.760.10">
    <property type="entry name" value="Cytochrome c-like domain"/>
    <property type="match status" value="3"/>
</dbReference>
<evidence type="ECO:0000256" key="14">
    <source>
        <dbReference type="SAM" id="SignalP"/>
    </source>
</evidence>
<feature type="domain" description="Cytochrome c" evidence="15">
    <location>
        <begin position="197"/>
        <end position="312"/>
    </location>
</feature>
<name>A0ABX0JSP4_9PROT</name>
<feature type="signal peptide" evidence="14">
    <location>
        <begin position="1"/>
        <end position="42"/>
    </location>
</feature>
<evidence type="ECO:0000256" key="5">
    <source>
        <dbReference type="ARBA" id="ARBA00022617"/>
    </source>
</evidence>
<evidence type="ECO:0000256" key="4">
    <source>
        <dbReference type="ARBA" id="ARBA00022475"/>
    </source>
</evidence>
<dbReference type="PANTHER" id="PTHR35008">
    <property type="entry name" value="BLL4482 PROTEIN-RELATED"/>
    <property type="match status" value="1"/>
</dbReference>
<keyword evidence="6" id="KW-0679">Respiratory chain</keyword>
<feature type="domain" description="Cytochrome c" evidence="15">
    <location>
        <begin position="47"/>
        <end position="150"/>
    </location>
</feature>
<keyword evidence="10" id="KW-0249">Electron transport</keyword>
<dbReference type="PROSITE" id="PS51007">
    <property type="entry name" value="CYTC"/>
    <property type="match status" value="3"/>
</dbReference>
<evidence type="ECO:0000256" key="7">
    <source>
        <dbReference type="ARBA" id="ARBA00022723"/>
    </source>
</evidence>
<evidence type="ECO:0000256" key="9">
    <source>
        <dbReference type="ARBA" id="ARBA00022737"/>
    </source>
</evidence>
<dbReference type="InterPro" id="IPR036909">
    <property type="entry name" value="Cyt_c-like_dom_sf"/>
</dbReference>
<dbReference type="InterPro" id="IPR014353">
    <property type="entry name" value="Membr-bd_ADH_cyt_c"/>
</dbReference>
<dbReference type="EMBL" id="WOTB01000011">
    <property type="protein sequence ID" value="NHN84965.1"/>
    <property type="molecule type" value="Genomic_DNA"/>
</dbReference>
<evidence type="ECO:0000313" key="17">
    <source>
        <dbReference type="Proteomes" id="UP000635278"/>
    </source>
</evidence>
<keyword evidence="12" id="KW-0472">Membrane</keyword>
<comment type="caution">
    <text evidence="16">The sequence shown here is derived from an EMBL/GenBank/DDBJ whole genome shotgun (WGS) entry which is preliminary data.</text>
</comment>
<sequence>MSLISKKTLITEFVFQYLKCSGIRLLLTVAALAFVSETGALAQDTEFLQKRGEYLARASDCAACHSVPGHARFAGGVPFSLPFGTIFSSNITPDRDHGTGRYTEAQFGRALREGIRADGAPLYPAMPYPSYARMTDEDIHALYVYFTTDVQASAETPPASTISWPFSMRWPLRIWQAAFAPSPERAIKSTARFADDPDMARGAYLVEGPGHCGACHTPRAITLQEKALTAAESSLFLSGGGAVDGWTPTSLRGENRTGLGRWSEKDIVGFLRNGRVAHGSAFGGMSGAVGHGTQYLSDKDLYSIARFLKSLPAADRDQTPWVYDRTEALALRNGDISARGARVYVDRCAACHRTDGTAYPTTFPPLAGNPVVMNPAPDSLVRIVIAGSTVPAMRSSPSSFVMPGFGGTMTDQQVADVVSFIRASWGNNADPVTATEVARLRKEQMKTAPETPYPLN</sequence>
<dbReference type="PIRSF" id="PIRSF000018">
    <property type="entry name" value="Mb_ADH_cyt_c"/>
    <property type="match status" value="1"/>
</dbReference>
<evidence type="ECO:0000256" key="13">
    <source>
        <dbReference type="PROSITE-ProRule" id="PRU00433"/>
    </source>
</evidence>
<keyword evidence="7 13" id="KW-0479">Metal-binding</keyword>
<proteinExistence type="predicted"/>